<evidence type="ECO:0000256" key="1">
    <source>
        <dbReference type="SAM" id="MobiDB-lite"/>
    </source>
</evidence>
<evidence type="ECO:0000313" key="3">
    <source>
        <dbReference type="EMBL" id="KPA75072.1"/>
    </source>
</evidence>
<keyword evidence="4" id="KW-1185">Reference proteome</keyword>
<dbReference type="SUPFAM" id="SSF82199">
    <property type="entry name" value="SET domain"/>
    <property type="match status" value="1"/>
</dbReference>
<dbReference type="InterPro" id="IPR053201">
    <property type="entry name" value="Flavunoidine_N-MTase"/>
</dbReference>
<dbReference type="AlphaFoldDB" id="A0A0N0DRX6"/>
<proteinExistence type="predicted"/>
<evidence type="ECO:0000313" key="4">
    <source>
        <dbReference type="Proteomes" id="UP000037923"/>
    </source>
</evidence>
<sequence length="406" mass="45878">MLQRSELRLGLGKVLYGPRSTLPPDFYRCCTDYFNIRLHEDTFIGIRSSQQRGLFLSPDRAAPLPANKPLATIPLNSLYTLSNIARKPNTLHDVSVADVRSAIRDDEFRIMAPQFYLGLQMSAIIASLPDIMQSESQEELDRVSGILRAGANPYARLLDDEDFSEEFVFGMYGMALDSWQRSSYEEMTKKYHLALTSVHEAVKPPFKLEHFQRITRLVLARVEHVPPAGYYDGSALVRRMQRRWRRWKKTPDPSDVALVPFLDLVNHSNRPNCAVRVGPSPVLNGAGAITLFSLRDIQPGQELCRHYNFALNRASALFRYGFLPFDLISVVDHDAIDEYLTKNASMFKPESQEEVEKRDREQRELSRLETIFQTAKSSGGGGEAANVPGGLAPDAAMGDRISRRNE</sequence>
<dbReference type="Proteomes" id="UP000037923">
    <property type="component" value="Unassembled WGS sequence"/>
</dbReference>
<dbReference type="InterPro" id="IPR001214">
    <property type="entry name" value="SET_dom"/>
</dbReference>
<dbReference type="OrthoDB" id="441812at2759"/>
<dbReference type="OMA" id="MALDSWQ"/>
<name>A0A0N0DRX6_LEPPY</name>
<dbReference type="InterPro" id="IPR046341">
    <property type="entry name" value="SET_dom_sf"/>
</dbReference>
<gene>
    <name evidence="3" type="ORF">ABB37_08751</name>
</gene>
<protein>
    <recommendedName>
        <fullName evidence="2">SET domain-containing protein</fullName>
    </recommendedName>
</protein>
<feature type="domain" description="SET" evidence="2">
    <location>
        <begin position="215"/>
        <end position="308"/>
    </location>
</feature>
<dbReference type="EMBL" id="LGTL01000026">
    <property type="protein sequence ID" value="KPA75072.1"/>
    <property type="molecule type" value="Genomic_DNA"/>
</dbReference>
<dbReference type="GeneID" id="26909034"/>
<dbReference type="RefSeq" id="XP_015653511.1">
    <property type="nucleotide sequence ID" value="XM_015807853.1"/>
</dbReference>
<comment type="caution">
    <text evidence="3">The sequence shown here is derived from an EMBL/GenBank/DDBJ whole genome shotgun (WGS) entry which is preliminary data.</text>
</comment>
<reference evidence="3 4" key="1">
    <citation type="submission" date="2015-07" db="EMBL/GenBank/DDBJ databases">
        <title>High-quality genome of monoxenous trypanosomatid Leptomonas pyrrhocoris.</title>
        <authorList>
            <person name="Flegontov P."/>
            <person name="Butenko A."/>
            <person name="Firsov S."/>
            <person name="Vlcek C."/>
            <person name="Logacheva M.D."/>
            <person name="Field M."/>
            <person name="Filatov D."/>
            <person name="Flegontova O."/>
            <person name="Gerasimov E."/>
            <person name="Jackson A.P."/>
            <person name="Kelly S."/>
            <person name="Opperdoes F."/>
            <person name="O'Reilly A."/>
            <person name="Votypka J."/>
            <person name="Yurchenko V."/>
            <person name="Lukes J."/>
        </authorList>
    </citation>
    <scope>NUCLEOTIDE SEQUENCE [LARGE SCALE GENOMIC DNA]</scope>
    <source>
        <strain evidence="3">H10</strain>
    </source>
</reference>
<feature type="region of interest" description="Disordered" evidence="1">
    <location>
        <begin position="372"/>
        <end position="406"/>
    </location>
</feature>
<dbReference type="Gene3D" id="3.90.1410.10">
    <property type="entry name" value="set domain protein methyltransferase, domain 1"/>
    <property type="match status" value="1"/>
</dbReference>
<evidence type="ECO:0000259" key="2">
    <source>
        <dbReference type="PROSITE" id="PS50280"/>
    </source>
</evidence>
<dbReference type="VEuPathDB" id="TriTrypDB:LpyrH10_26_0460"/>
<dbReference type="PROSITE" id="PS50280">
    <property type="entry name" value="SET"/>
    <property type="match status" value="1"/>
</dbReference>
<accession>A0A0N0DRX6</accession>
<organism evidence="3 4">
    <name type="scientific">Leptomonas pyrrhocoris</name>
    <name type="common">Firebug parasite</name>
    <dbReference type="NCBI Taxonomy" id="157538"/>
    <lineage>
        <taxon>Eukaryota</taxon>
        <taxon>Discoba</taxon>
        <taxon>Euglenozoa</taxon>
        <taxon>Kinetoplastea</taxon>
        <taxon>Metakinetoplastina</taxon>
        <taxon>Trypanosomatida</taxon>
        <taxon>Trypanosomatidae</taxon>
        <taxon>Leishmaniinae</taxon>
        <taxon>Leptomonas</taxon>
    </lineage>
</organism>
<dbReference type="PANTHER" id="PTHR12350">
    <property type="entry name" value="HISTONE-LYSINE N-METHYLTRANSFERASE-RELATED"/>
    <property type="match status" value="1"/>
</dbReference>
<dbReference type="Pfam" id="PF00856">
    <property type="entry name" value="SET"/>
    <property type="match status" value="1"/>
</dbReference>
<dbReference type="PANTHER" id="PTHR12350:SF5">
    <property type="entry name" value="SET DOMAIN-CONTAINING PROTEIN"/>
    <property type="match status" value="1"/>
</dbReference>